<keyword evidence="6" id="KW-0808">Transferase</keyword>
<feature type="domain" description="GHMP kinase N-terminal" evidence="14">
    <location>
        <begin position="80"/>
        <end position="167"/>
    </location>
</feature>
<dbReference type="EMBL" id="SMKR01000006">
    <property type="protein sequence ID" value="TDD29996.1"/>
    <property type="molecule type" value="Genomic_DNA"/>
</dbReference>
<organism evidence="16 17">
    <name type="scientific">Kribbella turkmenica</name>
    <dbReference type="NCBI Taxonomy" id="2530375"/>
    <lineage>
        <taxon>Bacteria</taxon>
        <taxon>Bacillati</taxon>
        <taxon>Actinomycetota</taxon>
        <taxon>Actinomycetes</taxon>
        <taxon>Propionibacteriales</taxon>
        <taxon>Kribbellaceae</taxon>
        <taxon>Kribbella</taxon>
    </lineage>
</organism>
<dbReference type="GO" id="GO:0005829">
    <property type="term" value="C:cytosol"/>
    <property type="evidence" value="ECO:0007669"/>
    <property type="project" value="TreeGrafter"/>
</dbReference>
<dbReference type="InterPro" id="IPR013750">
    <property type="entry name" value="GHMP_kinase_C_dom"/>
</dbReference>
<dbReference type="InterPro" id="IPR036554">
    <property type="entry name" value="GHMP_kinase_C_sf"/>
</dbReference>
<comment type="subcellular location">
    <subcellularLocation>
        <location evidence="1">Cytoplasm</location>
    </subcellularLocation>
</comment>
<keyword evidence="17" id="KW-1185">Reference proteome</keyword>
<dbReference type="InterPro" id="IPR006203">
    <property type="entry name" value="GHMP_knse_ATP-bd_CS"/>
</dbReference>
<dbReference type="PRINTS" id="PR00959">
    <property type="entry name" value="MEVGALKINASE"/>
</dbReference>
<gene>
    <name evidence="16" type="ORF">E1218_02375</name>
</gene>
<accession>A0A4R4XGQ8</accession>
<keyword evidence="5" id="KW-0444">Lipid biosynthesis</keyword>
<comment type="caution">
    <text evidence="16">The sequence shown here is derived from an EMBL/GenBank/DDBJ whole genome shotgun (WGS) entry which is preliminary data.</text>
</comment>
<dbReference type="SUPFAM" id="SSF55060">
    <property type="entry name" value="GHMP Kinase, C-terminal domain"/>
    <property type="match status" value="1"/>
</dbReference>
<evidence type="ECO:0000256" key="5">
    <source>
        <dbReference type="ARBA" id="ARBA00022516"/>
    </source>
</evidence>
<dbReference type="InterPro" id="IPR014721">
    <property type="entry name" value="Ribsml_uS5_D2-typ_fold_subgr"/>
</dbReference>
<evidence type="ECO:0000256" key="11">
    <source>
        <dbReference type="ARBA" id="ARBA00023098"/>
    </source>
</evidence>
<dbReference type="InterPro" id="IPR006206">
    <property type="entry name" value="Mevalonate/galactokinase"/>
</dbReference>
<dbReference type="OrthoDB" id="9764892at2"/>
<dbReference type="GO" id="GO:0004335">
    <property type="term" value="F:galactokinase activity"/>
    <property type="evidence" value="ECO:0007669"/>
    <property type="project" value="InterPro"/>
</dbReference>
<dbReference type="Pfam" id="PF08544">
    <property type="entry name" value="GHMP_kinases_C"/>
    <property type="match status" value="1"/>
</dbReference>
<dbReference type="PRINTS" id="PR00473">
    <property type="entry name" value="GALCTOKINASE"/>
</dbReference>
<evidence type="ECO:0000256" key="8">
    <source>
        <dbReference type="ARBA" id="ARBA00022777"/>
    </source>
</evidence>
<keyword evidence="7" id="KW-0547">Nucleotide-binding</keyword>
<dbReference type="Gene3D" id="3.30.230.10">
    <property type="match status" value="1"/>
</dbReference>
<evidence type="ECO:0000256" key="4">
    <source>
        <dbReference type="ARBA" id="ARBA00022490"/>
    </source>
</evidence>
<dbReference type="PANTHER" id="PTHR43290">
    <property type="entry name" value="MEVALONATE KINASE"/>
    <property type="match status" value="1"/>
</dbReference>
<keyword evidence="9" id="KW-0067">ATP-binding</keyword>
<protein>
    <recommendedName>
        <fullName evidence="3">mevalonate kinase</fullName>
        <ecNumber evidence="3">2.7.1.36</ecNumber>
    </recommendedName>
</protein>
<evidence type="ECO:0000259" key="14">
    <source>
        <dbReference type="Pfam" id="PF00288"/>
    </source>
</evidence>
<keyword evidence="12" id="KW-0119">Carbohydrate metabolism</keyword>
<dbReference type="PIRSF" id="PIRSF000530">
    <property type="entry name" value="Galactokinase"/>
    <property type="match status" value="1"/>
</dbReference>
<evidence type="ECO:0000256" key="12">
    <source>
        <dbReference type="ARBA" id="ARBA00023144"/>
    </source>
</evidence>
<dbReference type="EC" id="2.7.1.36" evidence="3"/>
<evidence type="ECO:0000259" key="15">
    <source>
        <dbReference type="Pfam" id="PF08544"/>
    </source>
</evidence>
<dbReference type="InterPro" id="IPR006204">
    <property type="entry name" value="GHMP_kinase_N_dom"/>
</dbReference>
<name>A0A4R4XGQ8_9ACTN</name>
<evidence type="ECO:0000256" key="2">
    <source>
        <dbReference type="ARBA" id="ARBA00006495"/>
    </source>
</evidence>
<comment type="pathway">
    <text evidence="13">Isoprenoid biosynthesis; isopentenyl diphosphate biosynthesis via mevalonate pathway; isopentenyl diphosphate from (R)-mevalonate: step 1/3.</text>
</comment>
<keyword evidence="4" id="KW-0963">Cytoplasm</keyword>
<dbReference type="InterPro" id="IPR006205">
    <property type="entry name" value="Mev_gal_kin"/>
</dbReference>
<proteinExistence type="inferred from homology"/>
<dbReference type="GO" id="GO:0006012">
    <property type="term" value="P:galactose metabolic process"/>
    <property type="evidence" value="ECO:0007669"/>
    <property type="project" value="UniProtKB-KW"/>
</dbReference>
<evidence type="ECO:0000256" key="6">
    <source>
        <dbReference type="ARBA" id="ARBA00022679"/>
    </source>
</evidence>
<evidence type="ECO:0000256" key="1">
    <source>
        <dbReference type="ARBA" id="ARBA00004496"/>
    </source>
</evidence>
<dbReference type="Proteomes" id="UP000295172">
    <property type="component" value="Unassembled WGS sequence"/>
</dbReference>
<evidence type="ECO:0000313" key="16">
    <source>
        <dbReference type="EMBL" id="TDD29996.1"/>
    </source>
</evidence>
<dbReference type="UniPathway" id="UPA00057">
    <property type="reaction ID" value="UER00098"/>
</dbReference>
<dbReference type="InterPro" id="IPR000705">
    <property type="entry name" value="Galactokinase"/>
</dbReference>
<sequence>MLKEMTASCPGRICLAGEDLDWTTGPSILAAIGLRAEAAVCRREKPRHLGLSTGAPYSRRKLVAIDALDHNDPTEAFSHIRAAAAVFRRTTGLRLDGLNVAVRSTVPPGAGLSSSAAVVVSVVAALNEVFCRPLDNHQVIEAAFATEMEQLGTGAGQMDFYGCALGGVQYLDCTADPPAVIEQLAMPANSELIIVDTLTKRRTKDVIATKRLRWAAHEPDMLTYVDETTALVAEMRHLLAGSRPAPYRLGELFTACQSLLRDRLHVSTDLIDETVQRSLSRGAYGAKLTGTGAGGCVIVLADPDGADGIVIALRDLPVAIHRTLIDDDGLVVSSAEGCDAARQARGTRR</sequence>
<comment type="similarity">
    <text evidence="2">Belongs to the GHMP kinase family. Mevalonate kinase subfamily.</text>
</comment>
<keyword evidence="10" id="KW-0460">Magnesium</keyword>
<dbReference type="AlphaFoldDB" id="A0A4R4XGQ8"/>
<evidence type="ECO:0000256" key="10">
    <source>
        <dbReference type="ARBA" id="ARBA00022842"/>
    </source>
</evidence>
<keyword evidence="12" id="KW-0299">Galactose metabolism</keyword>
<dbReference type="PROSITE" id="PS00627">
    <property type="entry name" value="GHMP_KINASES_ATP"/>
    <property type="match status" value="1"/>
</dbReference>
<reference evidence="16 17" key="1">
    <citation type="submission" date="2019-02" db="EMBL/GenBank/DDBJ databases">
        <title>Draft genome sequences of novel Actinobacteria.</title>
        <authorList>
            <person name="Sahin N."/>
            <person name="Ay H."/>
            <person name="Saygin H."/>
        </authorList>
    </citation>
    <scope>NUCLEOTIDE SEQUENCE [LARGE SCALE GENOMIC DNA]</scope>
    <source>
        <strain evidence="16 17">16K104</strain>
    </source>
</reference>
<dbReference type="Pfam" id="PF00288">
    <property type="entry name" value="GHMP_kinases_N"/>
    <property type="match status" value="1"/>
</dbReference>
<feature type="domain" description="GHMP kinase C-terminal" evidence="15">
    <location>
        <begin position="249"/>
        <end position="310"/>
    </location>
</feature>
<dbReference type="PANTHER" id="PTHR43290:SF2">
    <property type="entry name" value="MEVALONATE KINASE"/>
    <property type="match status" value="1"/>
</dbReference>
<keyword evidence="11" id="KW-0443">Lipid metabolism</keyword>
<evidence type="ECO:0000256" key="3">
    <source>
        <dbReference type="ARBA" id="ARBA00012103"/>
    </source>
</evidence>
<dbReference type="RefSeq" id="WP_132315723.1">
    <property type="nucleotide sequence ID" value="NZ_SMKR01000006.1"/>
</dbReference>
<evidence type="ECO:0000256" key="7">
    <source>
        <dbReference type="ARBA" id="ARBA00022741"/>
    </source>
</evidence>
<dbReference type="SUPFAM" id="SSF54211">
    <property type="entry name" value="Ribosomal protein S5 domain 2-like"/>
    <property type="match status" value="1"/>
</dbReference>
<dbReference type="GO" id="GO:0005524">
    <property type="term" value="F:ATP binding"/>
    <property type="evidence" value="ECO:0007669"/>
    <property type="project" value="UniProtKB-KW"/>
</dbReference>
<dbReference type="GO" id="GO:0004496">
    <property type="term" value="F:mevalonate kinase activity"/>
    <property type="evidence" value="ECO:0007669"/>
    <property type="project" value="UniProtKB-EC"/>
</dbReference>
<dbReference type="Gene3D" id="3.30.70.890">
    <property type="entry name" value="GHMP kinase, C-terminal domain"/>
    <property type="match status" value="1"/>
</dbReference>
<keyword evidence="8" id="KW-0418">Kinase</keyword>
<evidence type="ECO:0000256" key="9">
    <source>
        <dbReference type="ARBA" id="ARBA00022840"/>
    </source>
</evidence>
<evidence type="ECO:0000313" key="17">
    <source>
        <dbReference type="Proteomes" id="UP000295172"/>
    </source>
</evidence>
<evidence type="ECO:0000256" key="13">
    <source>
        <dbReference type="ARBA" id="ARBA00029438"/>
    </source>
</evidence>
<dbReference type="GO" id="GO:0019287">
    <property type="term" value="P:isopentenyl diphosphate biosynthetic process, mevalonate pathway"/>
    <property type="evidence" value="ECO:0007669"/>
    <property type="project" value="UniProtKB-UniPathway"/>
</dbReference>
<dbReference type="InterPro" id="IPR020568">
    <property type="entry name" value="Ribosomal_Su5_D2-typ_SF"/>
</dbReference>